<feature type="region of interest" description="Disordered" evidence="1">
    <location>
        <begin position="17"/>
        <end position="39"/>
    </location>
</feature>
<evidence type="ECO:0000256" key="1">
    <source>
        <dbReference type="SAM" id="MobiDB-lite"/>
    </source>
</evidence>
<keyword evidence="3" id="KW-1185">Reference proteome</keyword>
<sequence length="93" mass="10608">MDLEKSNRWTNSSRIVKKLSDRVHNEKTGEEKKKDYSETDESALEHVVPHVSFVEQTKGILIGGTMNLETDLSTKRNGETSNNDHKIALIRIK</sequence>
<organism evidence="2 3">
    <name type="scientific">Solanum commersonii</name>
    <name type="common">Commerson's wild potato</name>
    <name type="synonym">Commerson's nightshade</name>
    <dbReference type="NCBI Taxonomy" id="4109"/>
    <lineage>
        <taxon>Eukaryota</taxon>
        <taxon>Viridiplantae</taxon>
        <taxon>Streptophyta</taxon>
        <taxon>Embryophyta</taxon>
        <taxon>Tracheophyta</taxon>
        <taxon>Spermatophyta</taxon>
        <taxon>Magnoliopsida</taxon>
        <taxon>eudicotyledons</taxon>
        <taxon>Gunneridae</taxon>
        <taxon>Pentapetalae</taxon>
        <taxon>asterids</taxon>
        <taxon>lamiids</taxon>
        <taxon>Solanales</taxon>
        <taxon>Solanaceae</taxon>
        <taxon>Solanoideae</taxon>
        <taxon>Solaneae</taxon>
        <taxon>Solanum</taxon>
    </lineage>
</organism>
<proteinExistence type="predicted"/>
<name>A0A9J5X5Q9_SOLCO</name>
<evidence type="ECO:0000313" key="3">
    <source>
        <dbReference type="Proteomes" id="UP000824120"/>
    </source>
</evidence>
<accession>A0A9J5X5Q9</accession>
<gene>
    <name evidence="2" type="ORF">H5410_053193</name>
</gene>
<feature type="compositionally biased region" description="Basic and acidic residues" evidence="1">
    <location>
        <begin position="18"/>
        <end position="39"/>
    </location>
</feature>
<comment type="caution">
    <text evidence="2">The sequence shown here is derived from an EMBL/GenBank/DDBJ whole genome shotgun (WGS) entry which is preliminary data.</text>
</comment>
<protein>
    <submittedName>
        <fullName evidence="2">Uncharacterized protein</fullName>
    </submittedName>
</protein>
<reference evidence="2 3" key="1">
    <citation type="submission" date="2020-09" db="EMBL/GenBank/DDBJ databases">
        <title>De no assembly of potato wild relative species, Solanum commersonii.</title>
        <authorList>
            <person name="Cho K."/>
        </authorList>
    </citation>
    <scope>NUCLEOTIDE SEQUENCE [LARGE SCALE GENOMIC DNA]</scope>
    <source>
        <strain evidence="2">LZ3.2</strain>
        <tissue evidence="2">Leaf</tissue>
    </source>
</reference>
<dbReference type="EMBL" id="JACXVP010000010">
    <property type="protein sequence ID" value="KAG5582566.1"/>
    <property type="molecule type" value="Genomic_DNA"/>
</dbReference>
<evidence type="ECO:0000313" key="2">
    <source>
        <dbReference type="EMBL" id="KAG5582566.1"/>
    </source>
</evidence>
<dbReference type="AlphaFoldDB" id="A0A9J5X5Q9"/>
<dbReference type="Proteomes" id="UP000824120">
    <property type="component" value="Chromosome 10"/>
</dbReference>